<reference evidence="1" key="1">
    <citation type="submission" date="2011-11" db="EMBL/GenBank/DDBJ databases">
        <title>The Genome Sequence of Fusarium oxysporum PHW808.</title>
        <authorList>
            <consortium name="The Broad Institute Genome Sequencing Platform"/>
            <person name="Ma L.-J."/>
            <person name="Gale L.R."/>
            <person name="Schwartz D.C."/>
            <person name="Zhou S."/>
            <person name="Corby-Kistler H."/>
            <person name="Young S.K."/>
            <person name="Zeng Q."/>
            <person name="Gargeya S."/>
            <person name="Fitzgerald M."/>
            <person name="Haas B."/>
            <person name="Abouelleil A."/>
            <person name="Alvarado L."/>
            <person name="Arachchi H.M."/>
            <person name="Berlin A."/>
            <person name="Brown A."/>
            <person name="Chapman S.B."/>
            <person name="Chen Z."/>
            <person name="Dunbar C."/>
            <person name="Freedman E."/>
            <person name="Gearin G."/>
            <person name="Goldberg J."/>
            <person name="Griggs A."/>
            <person name="Gujja S."/>
            <person name="Heiman D."/>
            <person name="Howarth C."/>
            <person name="Larson L."/>
            <person name="Lui A."/>
            <person name="MacDonald P.J.P."/>
            <person name="Montmayeur A."/>
            <person name="Murphy C."/>
            <person name="Neiman D."/>
            <person name="Pearson M."/>
            <person name="Priest M."/>
            <person name="Roberts A."/>
            <person name="Saif S."/>
            <person name="Shea T."/>
            <person name="Shenoy N."/>
            <person name="Sisk P."/>
            <person name="Stolte C."/>
            <person name="Sykes S."/>
            <person name="Wortman J."/>
            <person name="Nusbaum C."/>
            <person name="Birren B."/>
        </authorList>
    </citation>
    <scope>NUCLEOTIDE SEQUENCE [LARGE SCALE GENOMIC DNA]</scope>
    <source>
        <strain evidence="1">54008</strain>
    </source>
</reference>
<dbReference type="HOGENOM" id="CLU_3392374_0_0_1"/>
<name>X0HER9_FUSOX</name>
<accession>X0HER9</accession>
<dbReference type="EMBL" id="KK033198">
    <property type="protein sequence ID" value="EXL74633.1"/>
    <property type="molecule type" value="Genomic_DNA"/>
</dbReference>
<sequence length="32" mass="3551">MGSCFLEMLRKKLNGKNESAEALHSSQSIFGH</sequence>
<organism evidence="1">
    <name type="scientific">Fusarium oxysporum f. sp. conglutinans race 2 54008</name>
    <dbReference type="NCBI Taxonomy" id="1089457"/>
    <lineage>
        <taxon>Eukaryota</taxon>
        <taxon>Fungi</taxon>
        <taxon>Dikarya</taxon>
        <taxon>Ascomycota</taxon>
        <taxon>Pezizomycotina</taxon>
        <taxon>Sordariomycetes</taxon>
        <taxon>Hypocreomycetidae</taxon>
        <taxon>Hypocreales</taxon>
        <taxon>Nectriaceae</taxon>
        <taxon>Fusarium</taxon>
        <taxon>Fusarium oxysporum species complex</taxon>
    </lineage>
</organism>
<reference evidence="1" key="2">
    <citation type="submission" date="2014-03" db="EMBL/GenBank/DDBJ databases">
        <title>The Genome Annotation of Fusarium oxysporum PHW808.</title>
        <authorList>
            <consortium name="The Broad Institute Genomics Platform"/>
            <person name="Ma L.-J."/>
            <person name="Corby-Kistler H."/>
            <person name="Broz K."/>
            <person name="Gale L.R."/>
            <person name="Jonkers W."/>
            <person name="O'Donnell K."/>
            <person name="Ploetz R."/>
            <person name="Steinberg C."/>
            <person name="Schwartz D.C."/>
            <person name="VanEtten H."/>
            <person name="Zhou S."/>
            <person name="Young S.K."/>
            <person name="Zeng Q."/>
            <person name="Gargeya S."/>
            <person name="Fitzgerald M."/>
            <person name="Abouelleil A."/>
            <person name="Alvarado L."/>
            <person name="Chapman S.B."/>
            <person name="Gainer-Dewar J."/>
            <person name="Goldberg J."/>
            <person name="Griggs A."/>
            <person name="Gujja S."/>
            <person name="Hansen M."/>
            <person name="Howarth C."/>
            <person name="Imamovic A."/>
            <person name="Ireland A."/>
            <person name="Larimer J."/>
            <person name="McCowan C."/>
            <person name="Murphy C."/>
            <person name="Pearson M."/>
            <person name="Poon T.W."/>
            <person name="Priest M."/>
            <person name="Roberts A."/>
            <person name="Saif S."/>
            <person name="Shea T."/>
            <person name="Sykes S."/>
            <person name="Wortman J."/>
            <person name="Nusbaum C."/>
            <person name="Birren B."/>
        </authorList>
    </citation>
    <scope>NUCLEOTIDE SEQUENCE</scope>
    <source>
        <strain evidence="1">54008</strain>
    </source>
</reference>
<protein>
    <submittedName>
        <fullName evidence="1">Uncharacterized protein</fullName>
    </submittedName>
</protein>
<evidence type="ECO:0000313" key="1">
    <source>
        <dbReference type="EMBL" id="EXL74633.1"/>
    </source>
</evidence>
<dbReference type="Proteomes" id="UP000030676">
    <property type="component" value="Unassembled WGS sequence"/>
</dbReference>
<proteinExistence type="predicted"/>
<gene>
    <name evidence="1" type="ORF">FOPG_10252</name>
</gene>
<dbReference type="AlphaFoldDB" id="X0HER9"/>